<evidence type="ECO:0000256" key="5">
    <source>
        <dbReference type="ARBA" id="ARBA00022598"/>
    </source>
</evidence>
<feature type="domain" description="PurM-like C-terminal" evidence="16">
    <location>
        <begin position="844"/>
        <end position="1000"/>
    </location>
</feature>
<evidence type="ECO:0000256" key="10">
    <source>
        <dbReference type="ARBA" id="ARBA00022842"/>
    </source>
</evidence>
<keyword evidence="7 14" id="KW-0547">Nucleotide-binding</keyword>
<dbReference type="FunFam" id="3.30.1330.10:FF:000005">
    <property type="entry name" value="Phosphoribosylformylglycinamidine synthase"/>
    <property type="match status" value="1"/>
</dbReference>
<evidence type="ECO:0000259" key="17">
    <source>
        <dbReference type="Pfam" id="PF18072"/>
    </source>
</evidence>
<feature type="active site" evidence="14">
    <location>
        <position position="1291"/>
    </location>
</feature>
<feature type="domain" description="Phosphoribosylformylglycinamidine synthase N-terminal" evidence="18">
    <location>
        <begin position="38"/>
        <end position="153"/>
    </location>
</feature>
<keyword evidence="6 14" id="KW-0479">Metal-binding</keyword>
<dbReference type="GO" id="GO:0046872">
    <property type="term" value="F:metal ion binding"/>
    <property type="evidence" value="ECO:0007669"/>
    <property type="project" value="UniProtKB-KW"/>
</dbReference>
<dbReference type="SMART" id="SM01211">
    <property type="entry name" value="GATase_5"/>
    <property type="match status" value="1"/>
</dbReference>
<evidence type="ECO:0000256" key="3">
    <source>
        <dbReference type="ARBA" id="ARBA00008608"/>
    </source>
</evidence>
<comment type="function">
    <text evidence="13 14">Phosphoribosylformylglycinamidine synthase involved in the purines biosynthetic pathway. Catalyzes the ATP-dependent conversion of formylglycinamide ribonucleotide (FGAR) and glutamine to yield formylglycinamidine ribonucleotide (FGAM) and glutamate.</text>
</comment>
<dbReference type="PROSITE" id="PS51273">
    <property type="entry name" value="GATASE_TYPE_1"/>
    <property type="match status" value="1"/>
</dbReference>
<dbReference type="Pfam" id="PF22689">
    <property type="entry name" value="FGAR-AT_PurM_N-like"/>
    <property type="match status" value="1"/>
</dbReference>
<dbReference type="GO" id="GO:0005524">
    <property type="term" value="F:ATP binding"/>
    <property type="evidence" value="ECO:0007669"/>
    <property type="project" value="UniProtKB-UniRule"/>
</dbReference>
<keyword evidence="11 14" id="KW-0315">Glutamine amidotransferase</keyword>
<feature type="binding site" evidence="14">
    <location>
        <begin position="388"/>
        <end position="390"/>
    </location>
    <ligand>
        <name>ATP</name>
        <dbReference type="ChEBI" id="CHEBI:30616"/>
    </ligand>
</feature>
<feature type="binding site" evidence="14">
    <location>
        <position position="894"/>
    </location>
    <ligand>
        <name>Mg(2+)</name>
        <dbReference type="ChEBI" id="CHEBI:18420"/>
    </ligand>
</feature>
<dbReference type="InterPro" id="IPR040707">
    <property type="entry name" value="FGAR-AT_N"/>
</dbReference>
<dbReference type="HAMAP" id="MF_00419">
    <property type="entry name" value="PurL_1"/>
    <property type="match status" value="1"/>
</dbReference>
<dbReference type="InterPro" id="IPR041609">
    <property type="entry name" value="PurL_linker"/>
</dbReference>
<feature type="active site" evidence="14">
    <location>
        <position position="1289"/>
    </location>
</feature>
<comment type="subcellular location">
    <subcellularLocation>
        <location evidence="1 14">Cytoplasm</location>
    </subcellularLocation>
</comment>
<feature type="binding site" evidence="14">
    <location>
        <position position="896"/>
    </location>
    <ligand>
        <name>ATP</name>
        <dbReference type="ChEBI" id="CHEBI:30616"/>
    </ligand>
</feature>
<dbReference type="InterPro" id="IPR010918">
    <property type="entry name" value="PurM-like_C_dom"/>
</dbReference>
<dbReference type="RefSeq" id="WP_216127320.1">
    <property type="nucleotide sequence ID" value="NZ_CP064782.1"/>
</dbReference>
<dbReference type="Pfam" id="PF18072">
    <property type="entry name" value="FGAR-AT_linker"/>
    <property type="match status" value="1"/>
</dbReference>
<dbReference type="KEGG" id="aiq:Azoinq_01740"/>
<keyword evidence="9 14" id="KW-0067">ATP-binding</keyword>
<feature type="domain" description="Phosphoribosylformylglycinamidine synthase linker" evidence="17">
    <location>
        <begin position="175"/>
        <end position="223"/>
    </location>
</feature>
<comment type="catalytic activity">
    <reaction evidence="12 14">
        <text>N(2)-formyl-N(1)-(5-phospho-beta-D-ribosyl)glycinamide + L-glutamine + ATP + H2O = 2-formamido-N(1)-(5-O-phospho-beta-D-ribosyl)acetamidine + L-glutamate + ADP + phosphate + H(+)</text>
        <dbReference type="Rhea" id="RHEA:17129"/>
        <dbReference type="ChEBI" id="CHEBI:15377"/>
        <dbReference type="ChEBI" id="CHEBI:15378"/>
        <dbReference type="ChEBI" id="CHEBI:29985"/>
        <dbReference type="ChEBI" id="CHEBI:30616"/>
        <dbReference type="ChEBI" id="CHEBI:43474"/>
        <dbReference type="ChEBI" id="CHEBI:58359"/>
        <dbReference type="ChEBI" id="CHEBI:147286"/>
        <dbReference type="ChEBI" id="CHEBI:147287"/>
        <dbReference type="ChEBI" id="CHEBI:456216"/>
        <dbReference type="EC" id="6.3.5.3"/>
    </reaction>
</comment>
<evidence type="ECO:0000256" key="15">
    <source>
        <dbReference type="SAM" id="MobiDB-lite"/>
    </source>
</evidence>
<feature type="binding site" evidence="14">
    <location>
        <position position="688"/>
    </location>
    <ligand>
        <name>Mg(2+)</name>
        <dbReference type="ChEBI" id="CHEBI:18420"/>
    </ligand>
</feature>
<feature type="binding site" evidence="14">
    <location>
        <position position="687"/>
    </location>
    <ligand>
        <name>ATP</name>
        <dbReference type="ChEBI" id="CHEBI:30616"/>
    </ligand>
</feature>
<dbReference type="CDD" id="cd02203">
    <property type="entry name" value="PurL_repeat1"/>
    <property type="match status" value="1"/>
</dbReference>
<dbReference type="FunFam" id="3.40.50.880:FF:000008">
    <property type="entry name" value="Phosphoribosylformylglycinamidine synthase"/>
    <property type="match status" value="1"/>
</dbReference>
<dbReference type="NCBIfam" id="NF003672">
    <property type="entry name" value="PRK05297.1"/>
    <property type="match status" value="1"/>
</dbReference>
<dbReference type="PANTHER" id="PTHR10099:SF1">
    <property type="entry name" value="PHOSPHORIBOSYLFORMYLGLYCINAMIDINE SYNTHASE"/>
    <property type="match status" value="1"/>
</dbReference>
<feature type="binding site" evidence="14">
    <location>
        <position position="731"/>
    </location>
    <ligand>
        <name>Mg(2+)</name>
        <dbReference type="ChEBI" id="CHEBI:18420"/>
    </ligand>
</feature>
<sequence length="1324" mass="143002">MADILFLRGAPAFSAFRLQRLQARLTQAVPSLAALQAEYWHFVQLDQPLTEGTRAQLGRLLEERATEAKGRGDLFLVTPRVGTISPWSSKATDIAVNAGLTGVGRIERGIAYYFQAKAKYVFTEGERRQLAALIHDRMTESVLEDFARTADLFQDFDPRPLASVDVLAGGRDALVRANGDLGLALSEDEIDYLLDIYRKAGRNPTDVELMMFAQANSEHCRHKIFNASWVVDGEARPETLFGMIRSTHQAHPQGTVVAYSDNSSIIEGAAVPRFYPDGEGHYRYREELTHILAKVETHNHPTAISPFPGAATGSGGEIRDEGATGRGSKPKAGLCGFTVSNLLLPDAQRPWEQTVGKPSRIASALSIMLEGPIGAAAFNNEFGRPNLTGYFRTYEENLGTEVRGYHKPIMIAGGLGNIAAGQSHKAEVFPAGTLLIQLGGPGMLIGLGGGAASSMATGANAEDLDFASVQRGNPEIQRRAQEVIDRCWQLGTPRLDPATPGDGNPVLSIHDVGAGGLSNAFPELADSGQCGALFDLRAVPVEEAGMSPAEIWSNESQERYVLAVPPTRLEEFRALCERERCPFAVVGVATDDGRLRVKDELLGADPVDMDMEALLGKPPRMTRDAQHQLPVTLAFDPTGVDLKEAAYRVLQLPAVADKTFLITIGDRSVGGMTARDQMVGPWQVPVADVAVTLMGYQGYQGEAFAMGERTPVAVVDAPASGRMAVGEAITNLAAAPVADLGQVKLSANWMAAAGYPGEDARLFDTVGAVSELCRQVGLSIPVGKDSLSMRTAWEGEGTKHQVVSPLSLIVTAFAPSPDVRRTLTPVLQLDQGETELVLIDLSAGQNRLGGSALAQVYNATGDEAPDLDEPARLAAFFKVIQSLNQEGKLLAYHDRSDGGLFAAACEMAFASRCGVSLNMDILTYDTLMNDVDGYEKQPDVLGGRSHERLVKALFNEELGALIQIRREQRDEVCQALRDAGLGACYALVGYPNDRDHIRVIRNAKAVISESRVDLQRAWSETSFRLQSLRDNPACAQEEYDRLLDTQDTGLSAQLDFDPAEDVAAPFIATGARPRVAILREQGVNSHTEMAAAFDRAGFAAVDVHMSDILGGRVDLADFKGAVACGGFSYGDVLGAGQGWAKTILFNARARDQFAAFFGRQDTFALGVCNGCQMMSALKEVIPGADHWPALKRNTVEQFEARFVMAEVTPSPSLFFAGMAGSRMPIVVSHGEGRAEFASAEDQARALVALRYVDHQGQATEAYPYNPNGSPAGVTGFTTADGRFTIMMPHPERVFRTVQMSWHPAGWGEDSPWMRMFRNARVWVG</sequence>
<dbReference type="NCBIfam" id="TIGR01735">
    <property type="entry name" value="FGAM_synt"/>
    <property type="match status" value="1"/>
</dbReference>
<name>A0A975SP47_9RHOO</name>
<feature type="active site" description="Nucleophile" evidence="14">
    <location>
        <position position="1168"/>
    </location>
</feature>
<evidence type="ECO:0000256" key="6">
    <source>
        <dbReference type="ARBA" id="ARBA00022723"/>
    </source>
</evidence>
<feature type="binding site" evidence="14">
    <location>
        <position position="727"/>
    </location>
    <ligand>
        <name>Mg(2+)</name>
        <dbReference type="ChEBI" id="CHEBI:18420"/>
    </ligand>
</feature>
<protein>
    <recommendedName>
        <fullName evidence="14">Phosphoribosylformylglycinamidine synthase</fullName>
        <shortName evidence="14">FGAM synthase</shortName>
        <shortName evidence="14">FGAMS</shortName>
        <ecNumber evidence="14">6.3.5.3</ecNumber>
    </recommendedName>
    <alternativeName>
        <fullName evidence="14">Formylglycinamide ribonucleotide amidotransferase</fullName>
        <shortName evidence="14">FGAR amidotransferase</shortName>
        <shortName evidence="14">FGAR-AT</shortName>
    </alternativeName>
</protein>
<keyword evidence="10 14" id="KW-0460">Magnesium</keyword>
<evidence type="ECO:0000256" key="8">
    <source>
        <dbReference type="ARBA" id="ARBA00022755"/>
    </source>
</evidence>
<feature type="region of interest" description="Disordered" evidence="15">
    <location>
        <begin position="304"/>
        <end position="330"/>
    </location>
</feature>
<keyword evidence="5 14" id="KW-0436">Ligase</keyword>
<keyword evidence="21" id="KW-1185">Reference proteome</keyword>
<dbReference type="CDD" id="cd01740">
    <property type="entry name" value="GATase1_FGAR_AT"/>
    <property type="match status" value="1"/>
</dbReference>
<keyword evidence="8 14" id="KW-0658">Purine biosynthesis</keyword>
<comment type="similarity">
    <text evidence="3 14">In the N-terminal section; belongs to the FGAMS family.</text>
</comment>
<evidence type="ECO:0000256" key="7">
    <source>
        <dbReference type="ARBA" id="ARBA00022741"/>
    </source>
</evidence>
<comment type="pathway">
    <text evidence="2 14">Purine metabolism; IMP biosynthesis via de novo pathway; 5-amino-1-(5-phospho-D-ribosyl)imidazole from N(2)-formyl-N(1)-(5-phospho-D-ribosyl)glycinamide: step 1/2.</text>
</comment>
<evidence type="ECO:0000256" key="9">
    <source>
        <dbReference type="ARBA" id="ARBA00022840"/>
    </source>
</evidence>
<evidence type="ECO:0000259" key="16">
    <source>
        <dbReference type="Pfam" id="PF02769"/>
    </source>
</evidence>
<reference evidence="20" key="1">
    <citation type="submission" date="2020-11" db="EMBL/GenBank/DDBJ databases">
        <title>Azospira inquinata sp. nov.</title>
        <authorList>
            <person name="Moe W.M."/>
            <person name="Mikes M.C."/>
        </authorList>
    </citation>
    <scope>NUCLEOTIDE SEQUENCE</scope>
    <source>
        <strain evidence="20">Azo-3</strain>
    </source>
</reference>
<proteinExistence type="inferred from homology"/>
<dbReference type="Pfam" id="PF18076">
    <property type="entry name" value="FGAR-AT_N"/>
    <property type="match status" value="1"/>
</dbReference>
<dbReference type="Pfam" id="PF13507">
    <property type="entry name" value="GATase_5"/>
    <property type="match status" value="1"/>
</dbReference>
<dbReference type="EC" id="6.3.5.3" evidence="14"/>
<dbReference type="FunFam" id="3.90.650.10:FF:000024">
    <property type="entry name" value="Phosphoribosylformylglycinamidine synthase"/>
    <property type="match status" value="1"/>
</dbReference>
<dbReference type="Proteomes" id="UP000683428">
    <property type="component" value="Chromosome"/>
</dbReference>
<evidence type="ECO:0000313" key="21">
    <source>
        <dbReference type="Proteomes" id="UP000683428"/>
    </source>
</evidence>
<evidence type="ECO:0000259" key="19">
    <source>
        <dbReference type="Pfam" id="PF22689"/>
    </source>
</evidence>
<dbReference type="CDD" id="cd02204">
    <property type="entry name" value="PurL_repeat2"/>
    <property type="match status" value="1"/>
</dbReference>
<dbReference type="FunFam" id="3.30.1330.10:FF:000002">
    <property type="entry name" value="Phosphoribosylformylglycinamidine synthase"/>
    <property type="match status" value="1"/>
</dbReference>
<feature type="binding site" evidence="14">
    <location>
        <begin position="309"/>
        <end position="320"/>
    </location>
    <ligand>
        <name>ATP</name>
        <dbReference type="ChEBI" id="CHEBI:30616"/>
    </ligand>
</feature>
<evidence type="ECO:0000256" key="4">
    <source>
        <dbReference type="ARBA" id="ARBA00022490"/>
    </source>
</evidence>
<feature type="domain" description="FGAR-AT PurM N-terminal-like" evidence="19">
    <location>
        <begin position="657"/>
        <end position="815"/>
    </location>
</feature>
<evidence type="ECO:0000313" key="20">
    <source>
        <dbReference type="EMBL" id="QWT49364.1"/>
    </source>
</evidence>
<evidence type="ECO:0000256" key="2">
    <source>
        <dbReference type="ARBA" id="ARBA00004920"/>
    </source>
</evidence>
<organism evidence="20 21">
    <name type="scientific">Azospira inquinata</name>
    <dbReference type="NCBI Taxonomy" id="2785627"/>
    <lineage>
        <taxon>Bacteria</taxon>
        <taxon>Pseudomonadati</taxon>
        <taxon>Pseudomonadota</taxon>
        <taxon>Betaproteobacteria</taxon>
        <taxon>Rhodocyclales</taxon>
        <taxon>Rhodocyclaceae</taxon>
        <taxon>Azospira</taxon>
    </lineage>
</organism>
<dbReference type="GO" id="GO:0005737">
    <property type="term" value="C:cytoplasm"/>
    <property type="evidence" value="ECO:0007669"/>
    <property type="project" value="UniProtKB-SubCell"/>
</dbReference>
<evidence type="ECO:0000256" key="12">
    <source>
        <dbReference type="ARBA" id="ARBA00052585"/>
    </source>
</evidence>
<dbReference type="Pfam" id="PF02769">
    <property type="entry name" value="AIRS_C"/>
    <property type="match status" value="2"/>
</dbReference>
<dbReference type="GO" id="GO:0006189">
    <property type="term" value="P:'de novo' IMP biosynthetic process"/>
    <property type="evidence" value="ECO:0007669"/>
    <property type="project" value="UniProtKB-UniRule"/>
</dbReference>
<keyword evidence="4 14" id="KW-0963">Cytoplasm</keyword>
<dbReference type="GO" id="GO:0004642">
    <property type="term" value="F:phosphoribosylformylglycinamidine synthase activity"/>
    <property type="evidence" value="ECO:0007669"/>
    <property type="project" value="UniProtKB-UniRule"/>
</dbReference>
<dbReference type="PANTHER" id="PTHR10099">
    <property type="entry name" value="PHOSPHORIBOSYLFORMYLGLYCINAMIDINE SYNTHASE"/>
    <property type="match status" value="1"/>
</dbReference>
<dbReference type="FunFam" id="1.10.8.750:FF:000002">
    <property type="entry name" value="Phosphoribosylformylglycinamidine synthase"/>
    <property type="match status" value="1"/>
</dbReference>
<dbReference type="InterPro" id="IPR055181">
    <property type="entry name" value="FGAR-AT_PurM_N-like"/>
</dbReference>
<evidence type="ECO:0000256" key="11">
    <source>
        <dbReference type="ARBA" id="ARBA00022962"/>
    </source>
</evidence>
<evidence type="ECO:0000256" key="13">
    <source>
        <dbReference type="ARBA" id="ARBA00057317"/>
    </source>
</evidence>
<feature type="domain" description="PurM-like C-terminal" evidence="16">
    <location>
        <begin position="431"/>
        <end position="598"/>
    </location>
</feature>
<accession>A0A975SP47</accession>
<comment type="subunit">
    <text evidence="14">Monomer.</text>
</comment>
<dbReference type="InterPro" id="IPR010073">
    <property type="entry name" value="PurL_large"/>
</dbReference>
<evidence type="ECO:0000256" key="14">
    <source>
        <dbReference type="HAMAP-Rule" id="MF_00419"/>
    </source>
</evidence>
<evidence type="ECO:0000259" key="18">
    <source>
        <dbReference type="Pfam" id="PF18076"/>
    </source>
</evidence>
<evidence type="ECO:0000256" key="1">
    <source>
        <dbReference type="ARBA" id="ARBA00004496"/>
    </source>
</evidence>
<gene>
    <name evidence="14 20" type="primary">purL</name>
    <name evidence="20" type="synonym">purI</name>
    <name evidence="20" type="ORF">Azoinq_01740</name>
</gene>
<dbReference type="EMBL" id="CP064782">
    <property type="protein sequence ID" value="QWT49364.1"/>
    <property type="molecule type" value="Genomic_DNA"/>
</dbReference>